<proteinExistence type="predicted"/>
<feature type="compositionally biased region" description="Basic and acidic residues" evidence="1">
    <location>
        <begin position="12"/>
        <end position="21"/>
    </location>
</feature>
<dbReference type="EMBL" id="CAUYUJ010015446">
    <property type="protein sequence ID" value="CAK0853999.1"/>
    <property type="molecule type" value="Genomic_DNA"/>
</dbReference>
<name>A0ABN9U569_9DINO</name>
<gene>
    <name evidence="2" type="ORF">PCOR1329_LOCUS45305</name>
</gene>
<protein>
    <submittedName>
        <fullName evidence="2">Uncharacterized protein</fullName>
    </submittedName>
</protein>
<sequence length="154" mass="17089">MAPQLGRLQAELRRARQEQRAALHANEAGAPPPAEPKQCKATLEVLRASLKALQQRLTEMGQPPKCRVPQASQVMYVLDSCSRTPFNRLYEDALRRREQLAQWPPSAQDGASYSGFPITARTLRGRSQSEPPMTFMSEEVHDMLVANACSSTVA</sequence>
<keyword evidence="3" id="KW-1185">Reference proteome</keyword>
<accession>A0ABN9U569</accession>
<comment type="caution">
    <text evidence="2">The sequence shown here is derived from an EMBL/GenBank/DDBJ whole genome shotgun (WGS) entry which is preliminary data.</text>
</comment>
<feature type="region of interest" description="Disordered" evidence="1">
    <location>
        <begin position="12"/>
        <end position="37"/>
    </location>
</feature>
<evidence type="ECO:0000313" key="3">
    <source>
        <dbReference type="Proteomes" id="UP001189429"/>
    </source>
</evidence>
<organism evidence="2 3">
    <name type="scientific">Prorocentrum cordatum</name>
    <dbReference type="NCBI Taxonomy" id="2364126"/>
    <lineage>
        <taxon>Eukaryota</taxon>
        <taxon>Sar</taxon>
        <taxon>Alveolata</taxon>
        <taxon>Dinophyceae</taxon>
        <taxon>Prorocentrales</taxon>
        <taxon>Prorocentraceae</taxon>
        <taxon>Prorocentrum</taxon>
    </lineage>
</organism>
<dbReference type="Proteomes" id="UP001189429">
    <property type="component" value="Unassembled WGS sequence"/>
</dbReference>
<evidence type="ECO:0000256" key="1">
    <source>
        <dbReference type="SAM" id="MobiDB-lite"/>
    </source>
</evidence>
<reference evidence="2" key="1">
    <citation type="submission" date="2023-10" db="EMBL/GenBank/DDBJ databases">
        <authorList>
            <person name="Chen Y."/>
            <person name="Shah S."/>
            <person name="Dougan E. K."/>
            <person name="Thang M."/>
            <person name="Chan C."/>
        </authorList>
    </citation>
    <scope>NUCLEOTIDE SEQUENCE [LARGE SCALE GENOMIC DNA]</scope>
</reference>
<evidence type="ECO:0000313" key="2">
    <source>
        <dbReference type="EMBL" id="CAK0853999.1"/>
    </source>
</evidence>